<proteinExistence type="predicted"/>
<feature type="signal peptide" evidence="1">
    <location>
        <begin position="1"/>
        <end position="17"/>
    </location>
</feature>
<accession>A0A6A3LJQ2</accession>
<evidence type="ECO:0000256" key="1">
    <source>
        <dbReference type="SAM" id="SignalP"/>
    </source>
</evidence>
<name>A0A6A3LJQ2_9STRA</name>
<keyword evidence="1" id="KW-0732">Signal</keyword>
<evidence type="ECO:0000313" key="2">
    <source>
        <dbReference type="EMBL" id="KAE9016033.1"/>
    </source>
</evidence>
<comment type="caution">
    <text evidence="2">The sequence shown here is derived from an EMBL/GenBank/DDBJ whole genome shotgun (WGS) entry which is preliminary data.</text>
</comment>
<protein>
    <recommendedName>
        <fullName evidence="4">Secreted protein</fullName>
    </recommendedName>
</protein>
<organism evidence="2 3">
    <name type="scientific">Phytophthora rubi</name>
    <dbReference type="NCBI Taxonomy" id="129364"/>
    <lineage>
        <taxon>Eukaryota</taxon>
        <taxon>Sar</taxon>
        <taxon>Stramenopiles</taxon>
        <taxon>Oomycota</taxon>
        <taxon>Peronosporomycetes</taxon>
        <taxon>Peronosporales</taxon>
        <taxon>Peronosporaceae</taxon>
        <taxon>Phytophthora</taxon>
    </lineage>
</organism>
<dbReference type="AlphaFoldDB" id="A0A6A3LJQ2"/>
<reference evidence="2 3" key="1">
    <citation type="submission" date="2018-09" db="EMBL/GenBank/DDBJ databases">
        <title>Genomic investigation of the strawberry pathogen Phytophthora fragariae indicates pathogenicity is determined by transcriptional variation in three key races.</title>
        <authorList>
            <person name="Adams T.M."/>
            <person name="Armitage A.D."/>
            <person name="Sobczyk M.K."/>
            <person name="Bates H.J."/>
            <person name="Dunwell J.M."/>
            <person name="Nellist C.F."/>
            <person name="Harrison R.J."/>
        </authorList>
    </citation>
    <scope>NUCLEOTIDE SEQUENCE [LARGE SCALE GENOMIC DNA]</scope>
    <source>
        <strain evidence="2 3">SCRP324</strain>
    </source>
</reference>
<feature type="chain" id="PRO_5025440931" description="Secreted protein" evidence="1">
    <location>
        <begin position="18"/>
        <end position="75"/>
    </location>
</feature>
<evidence type="ECO:0000313" key="3">
    <source>
        <dbReference type="Proteomes" id="UP000435112"/>
    </source>
</evidence>
<evidence type="ECO:0008006" key="4">
    <source>
        <dbReference type="Google" id="ProtNLM"/>
    </source>
</evidence>
<sequence length="75" mass="8158">MILRLIMNSFCVESSLTFVWQCDGAACMSSSKKCIRCNVAACMQVLTNRALGTSIENTAMTGSGPNHNVFHDQRG</sequence>
<gene>
    <name evidence="2" type="ORF">PR002_g13774</name>
</gene>
<dbReference type="EMBL" id="QXFU01000926">
    <property type="protein sequence ID" value="KAE9016033.1"/>
    <property type="molecule type" value="Genomic_DNA"/>
</dbReference>
<dbReference type="Proteomes" id="UP000435112">
    <property type="component" value="Unassembled WGS sequence"/>
</dbReference>